<dbReference type="RefSeq" id="WP_059055915.1">
    <property type="nucleotide sequence ID" value="NZ_LOJF01000012.1"/>
</dbReference>
<dbReference type="STRING" id="1299998.AUL39_10095"/>
<dbReference type="GO" id="GO:0003677">
    <property type="term" value="F:DNA binding"/>
    <property type="evidence" value="ECO:0007669"/>
    <property type="project" value="UniProtKB-KW"/>
</dbReference>
<dbReference type="SMART" id="SM00422">
    <property type="entry name" value="HTH_MERR"/>
    <property type="match status" value="1"/>
</dbReference>
<dbReference type="InterPro" id="IPR009061">
    <property type="entry name" value="DNA-bd_dom_put_sf"/>
</dbReference>
<evidence type="ECO:0000313" key="4">
    <source>
        <dbReference type="Proteomes" id="UP000054078"/>
    </source>
</evidence>
<dbReference type="InterPro" id="IPR000551">
    <property type="entry name" value="MerR-type_HTH_dom"/>
</dbReference>
<feature type="domain" description="HTH merR-type" evidence="2">
    <location>
        <begin position="1"/>
        <end position="69"/>
    </location>
</feature>
<evidence type="ECO:0000256" key="1">
    <source>
        <dbReference type="ARBA" id="ARBA00023125"/>
    </source>
</evidence>
<protein>
    <submittedName>
        <fullName evidence="3">MerR family transcriptional regulator</fullName>
    </submittedName>
</protein>
<dbReference type="AlphaFoldDB" id="A0A117J3N7"/>
<keyword evidence="4" id="KW-1185">Reference proteome</keyword>
<dbReference type="PROSITE" id="PS50937">
    <property type="entry name" value="HTH_MERR_2"/>
    <property type="match status" value="1"/>
</dbReference>
<dbReference type="Proteomes" id="UP000054078">
    <property type="component" value="Unassembled WGS sequence"/>
</dbReference>
<comment type="caution">
    <text evidence="3">The sequence shown here is derived from an EMBL/GenBank/DDBJ whole genome shotgun (WGS) entry which is preliminary data.</text>
</comment>
<dbReference type="Gene3D" id="1.10.1660.10">
    <property type="match status" value="1"/>
</dbReference>
<name>A0A117J3N7_TRASO</name>
<keyword evidence="1" id="KW-0238">DNA-binding</keyword>
<evidence type="ECO:0000313" key="3">
    <source>
        <dbReference type="EMBL" id="KUH57656.1"/>
    </source>
</evidence>
<dbReference type="Pfam" id="PF13411">
    <property type="entry name" value="MerR_1"/>
    <property type="match status" value="1"/>
</dbReference>
<dbReference type="PANTHER" id="PTHR30204">
    <property type="entry name" value="REDOX-CYCLING DRUG-SENSING TRANSCRIPTIONAL ACTIVATOR SOXR"/>
    <property type="match status" value="1"/>
</dbReference>
<dbReference type="EMBL" id="LOJF01000012">
    <property type="protein sequence ID" value="KUH57656.1"/>
    <property type="molecule type" value="Genomic_DNA"/>
</dbReference>
<proteinExistence type="predicted"/>
<organism evidence="3 4">
    <name type="scientific">Tractidigestivibacter scatoligenes</name>
    <name type="common">Olsenella scatoligenes</name>
    <dbReference type="NCBI Taxonomy" id="1299998"/>
    <lineage>
        <taxon>Bacteria</taxon>
        <taxon>Bacillati</taxon>
        <taxon>Actinomycetota</taxon>
        <taxon>Coriobacteriia</taxon>
        <taxon>Coriobacteriales</taxon>
        <taxon>Atopobiaceae</taxon>
        <taxon>Tractidigestivibacter</taxon>
    </lineage>
</organism>
<reference evidence="3 4" key="1">
    <citation type="submission" date="2015-12" db="EMBL/GenBank/DDBJ databases">
        <title>Draft Genome Sequence of Olsenella scatoligenes SK9K4T; a Producer of 3-Methylindole- (skatole) and 4-Methylphenol- (p-cresol) Isolated from Pig Feces.</title>
        <authorList>
            <person name="Li X."/>
            <person name="Borg B."/>
            <person name="Canibe N."/>
        </authorList>
    </citation>
    <scope>NUCLEOTIDE SEQUENCE [LARGE SCALE GENOMIC DNA]</scope>
    <source>
        <strain evidence="3 4">SK9K4</strain>
    </source>
</reference>
<gene>
    <name evidence="3" type="ORF">AUL39_10095</name>
</gene>
<dbReference type="SUPFAM" id="SSF46955">
    <property type="entry name" value="Putative DNA-binding domain"/>
    <property type="match status" value="1"/>
</dbReference>
<dbReference type="CDD" id="cd01109">
    <property type="entry name" value="HTH_YyaN"/>
    <property type="match status" value="1"/>
</dbReference>
<dbReference type="PANTHER" id="PTHR30204:SF82">
    <property type="entry name" value="TRANSCRIPTIONAL REGULATOR, MERR FAMILY"/>
    <property type="match status" value="1"/>
</dbReference>
<dbReference type="GO" id="GO:0003700">
    <property type="term" value="F:DNA-binding transcription factor activity"/>
    <property type="evidence" value="ECO:0007669"/>
    <property type="project" value="InterPro"/>
</dbReference>
<accession>A0A117J3N7</accession>
<dbReference type="OrthoDB" id="9802039at2"/>
<dbReference type="InterPro" id="IPR047057">
    <property type="entry name" value="MerR_fam"/>
</dbReference>
<sequence length="150" mass="17655">MYTIGQVSQMFDLPMSTLRYYDKMGLLPGLARTSGPRRFDEEQLEALRVIECLKRSGLEIRDIKKFMDWCQEGPGTYADRLELFRKQRREVDEKIAELERTRAMLSWKCWYYGKACEQGNEDFAANLPEDLPEDGRRLWYAAHSKTDENA</sequence>
<evidence type="ECO:0000259" key="2">
    <source>
        <dbReference type="PROSITE" id="PS50937"/>
    </source>
</evidence>